<evidence type="ECO:0008006" key="3">
    <source>
        <dbReference type="Google" id="ProtNLM"/>
    </source>
</evidence>
<organism evidence="1 2">
    <name type="scientific">Rotaria socialis</name>
    <dbReference type="NCBI Taxonomy" id="392032"/>
    <lineage>
        <taxon>Eukaryota</taxon>
        <taxon>Metazoa</taxon>
        <taxon>Spiralia</taxon>
        <taxon>Gnathifera</taxon>
        <taxon>Rotifera</taxon>
        <taxon>Eurotatoria</taxon>
        <taxon>Bdelloidea</taxon>
        <taxon>Philodinida</taxon>
        <taxon>Philodinidae</taxon>
        <taxon>Rotaria</taxon>
    </lineage>
</organism>
<proteinExistence type="predicted"/>
<protein>
    <recommendedName>
        <fullName evidence="3">MULE transposase domain-containing protein</fullName>
    </recommendedName>
</protein>
<evidence type="ECO:0000313" key="1">
    <source>
        <dbReference type="EMBL" id="CAF4262842.1"/>
    </source>
</evidence>
<gene>
    <name evidence="1" type="ORF">TSG867_LOCUS3825</name>
</gene>
<dbReference type="AlphaFoldDB" id="A0A820FIW1"/>
<dbReference type="EMBL" id="CAJOBQ010000118">
    <property type="protein sequence ID" value="CAF4262842.1"/>
    <property type="molecule type" value="Genomic_DNA"/>
</dbReference>
<comment type="caution">
    <text evidence="1">The sequence shown here is derived from an EMBL/GenBank/DDBJ whole genome shotgun (WGS) entry which is preliminary data.</text>
</comment>
<evidence type="ECO:0000313" key="2">
    <source>
        <dbReference type="Proteomes" id="UP000663862"/>
    </source>
</evidence>
<sequence length="349" mass="41434">MSSKEYQILKIVKTLDEADVILKEHNVSKYRTSDLSSSTKYSYRCSNYRKYPLFKIEIQVYVDNNHLTEIKLMYKNVHCHEQRNTTTRAPSPVRELVSNYVQCNLTEVQIKNLLFVNDPTTSMPTNQLSNLINYARRKNNPEIFSVYDFNQWCINHKYDENSIHSTFVPYYYINDINDIFVFFTTKQLLKDTQLSSLLQVDATYKRTWNELPLLVFGSSDADRHFRPFGVALQLKLISEQENQREYIVHYVMADGAPGITRAQKEILPQARRLMCWAHVARKCRKHRKLVPTDKWQQIDTDMHDLQLCFSDNIFTHGVSLVMKKWSTDPLIQQFQQYFFDQWIDKLPLW</sequence>
<reference evidence="1" key="1">
    <citation type="submission" date="2021-02" db="EMBL/GenBank/DDBJ databases">
        <authorList>
            <person name="Nowell W R."/>
        </authorList>
    </citation>
    <scope>NUCLEOTIDE SEQUENCE</scope>
</reference>
<name>A0A820FIW1_9BILA</name>
<dbReference type="Proteomes" id="UP000663862">
    <property type="component" value="Unassembled WGS sequence"/>
</dbReference>
<accession>A0A820FIW1</accession>